<gene>
    <name evidence="2" type="ORF">ESZ26_02335</name>
    <name evidence="3" type="ORF">ESZ27_01030</name>
</gene>
<dbReference type="Proteomes" id="UP000321917">
    <property type="component" value="Unassembled WGS sequence"/>
</dbReference>
<evidence type="ECO:0000313" key="4">
    <source>
        <dbReference type="Proteomes" id="UP000321525"/>
    </source>
</evidence>
<keyword evidence="4" id="KW-1185">Reference proteome</keyword>
<dbReference type="OrthoDB" id="6371503at2"/>
<evidence type="ECO:0000313" key="5">
    <source>
        <dbReference type="Proteomes" id="UP000321917"/>
    </source>
</evidence>
<organism evidence="3 5">
    <name type="scientific">Colwellia hornerae</name>
    <dbReference type="NCBI Taxonomy" id="89402"/>
    <lineage>
        <taxon>Bacteria</taxon>
        <taxon>Pseudomonadati</taxon>
        <taxon>Pseudomonadota</taxon>
        <taxon>Gammaproteobacteria</taxon>
        <taxon>Alteromonadales</taxon>
        <taxon>Colwelliaceae</taxon>
        <taxon>Colwellia</taxon>
    </lineage>
</organism>
<protein>
    <recommendedName>
        <fullName evidence="6">Outer membrane protein beta-barrel domain-containing protein</fullName>
    </recommendedName>
</protein>
<evidence type="ECO:0000313" key="3">
    <source>
        <dbReference type="EMBL" id="TWX72424.1"/>
    </source>
</evidence>
<evidence type="ECO:0008006" key="6">
    <source>
        <dbReference type="Google" id="ProtNLM"/>
    </source>
</evidence>
<dbReference type="InterPro" id="IPR011250">
    <property type="entry name" value="OMP/PagP_B-barrel"/>
</dbReference>
<comment type="caution">
    <text evidence="3">The sequence shown here is derived from an EMBL/GenBank/DDBJ whole genome shotgun (WGS) entry which is preliminary data.</text>
</comment>
<feature type="chain" id="PRO_5022812544" description="Outer membrane protein beta-barrel domain-containing protein" evidence="1">
    <location>
        <begin position="23"/>
        <end position="186"/>
    </location>
</feature>
<feature type="signal peptide" evidence="1">
    <location>
        <begin position="1"/>
        <end position="22"/>
    </location>
</feature>
<name>A0A5C6QTY5_9GAMM</name>
<sequence>MNKFLTSICFSAASLLTFSVSAEESNQTIKLWSVGVGSYASTVNVDGKYGDEDIEFDGLNFSASYAFSDNTAIRASYFSLEYTDSSELESNGLDVAAYYGTGLASQGFKAYIGGGFFNDTWSSQNQDEKFSGIQLSGGFGYNWDVISLELMVGIRAADDYADFIANSGCEGEVVAVSSSLLLSLRF</sequence>
<dbReference type="EMBL" id="VOLQ01000001">
    <property type="protein sequence ID" value="TWX72424.1"/>
    <property type="molecule type" value="Genomic_DNA"/>
</dbReference>
<reference evidence="3 5" key="1">
    <citation type="submission" date="2019-07" db="EMBL/GenBank/DDBJ databases">
        <title>Genomes of sea-ice associated Colwellia species.</title>
        <authorList>
            <person name="Bowman J.P."/>
        </authorList>
    </citation>
    <scope>NUCLEOTIDE SEQUENCE [LARGE SCALE GENOMIC DNA]</scope>
    <source>
        <strain evidence="2 4">ACAM 607</strain>
        <strain evidence="3 5">IC036</strain>
    </source>
</reference>
<dbReference type="SUPFAM" id="SSF56925">
    <property type="entry name" value="OMPA-like"/>
    <property type="match status" value="1"/>
</dbReference>
<dbReference type="RefSeq" id="WP_146798022.1">
    <property type="nucleotide sequence ID" value="NZ_VOLP01000004.1"/>
</dbReference>
<accession>A0A5C6QTY5</accession>
<keyword evidence="1" id="KW-0732">Signal</keyword>
<evidence type="ECO:0000256" key="1">
    <source>
        <dbReference type="SAM" id="SignalP"/>
    </source>
</evidence>
<evidence type="ECO:0000313" key="2">
    <source>
        <dbReference type="EMBL" id="TWX62244.1"/>
    </source>
</evidence>
<dbReference type="Proteomes" id="UP000321525">
    <property type="component" value="Unassembled WGS sequence"/>
</dbReference>
<dbReference type="AlphaFoldDB" id="A0A5C6QTY5"/>
<proteinExistence type="predicted"/>
<dbReference type="EMBL" id="VOLR01000003">
    <property type="protein sequence ID" value="TWX62244.1"/>
    <property type="molecule type" value="Genomic_DNA"/>
</dbReference>